<dbReference type="EMBL" id="JADGKB010000003">
    <property type="protein sequence ID" value="KAJ3262074.1"/>
    <property type="molecule type" value="Genomic_DNA"/>
</dbReference>
<keyword evidence="5" id="KW-1185">Reference proteome</keyword>
<feature type="compositionally biased region" description="Polar residues" evidence="1">
    <location>
        <begin position="154"/>
        <end position="163"/>
    </location>
</feature>
<feature type="compositionally biased region" description="Low complexity" evidence="1">
    <location>
        <begin position="53"/>
        <end position="62"/>
    </location>
</feature>
<evidence type="ECO:0000259" key="2">
    <source>
        <dbReference type="Pfam" id="PF00646"/>
    </source>
</evidence>
<reference evidence="4" key="1">
    <citation type="submission" date="2020-05" db="EMBL/GenBank/DDBJ databases">
        <title>Phylogenomic resolution of chytrid fungi.</title>
        <authorList>
            <person name="Stajich J.E."/>
            <person name="Amses K."/>
            <person name="Simmons R."/>
            <person name="Seto K."/>
            <person name="Myers J."/>
            <person name="Bonds A."/>
            <person name="Quandt C.A."/>
            <person name="Barry K."/>
            <person name="Liu P."/>
            <person name="Grigoriev I."/>
            <person name="Longcore J.E."/>
            <person name="James T.Y."/>
        </authorList>
    </citation>
    <scope>NUCLEOTIDE SEQUENCE</scope>
    <source>
        <strain evidence="4">PLAUS21</strain>
    </source>
</reference>
<dbReference type="Proteomes" id="UP001210925">
    <property type="component" value="Unassembled WGS sequence"/>
</dbReference>
<dbReference type="SUPFAM" id="SSF81383">
    <property type="entry name" value="F-box domain"/>
    <property type="match status" value="1"/>
</dbReference>
<dbReference type="InterPro" id="IPR001810">
    <property type="entry name" value="F-box_dom"/>
</dbReference>
<organism evidence="4 5">
    <name type="scientific">Boothiomyces macroporosus</name>
    <dbReference type="NCBI Taxonomy" id="261099"/>
    <lineage>
        <taxon>Eukaryota</taxon>
        <taxon>Fungi</taxon>
        <taxon>Fungi incertae sedis</taxon>
        <taxon>Chytridiomycota</taxon>
        <taxon>Chytridiomycota incertae sedis</taxon>
        <taxon>Chytridiomycetes</taxon>
        <taxon>Rhizophydiales</taxon>
        <taxon>Terramycetaceae</taxon>
        <taxon>Boothiomyces</taxon>
    </lineage>
</organism>
<protein>
    <recommendedName>
        <fullName evidence="2">F-box domain-containing protein</fullName>
    </recommendedName>
</protein>
<dbReference type="AlphaFoldDB" id="A0AAD5UNG6"/>
<evidence type="ECO:0000256" key="1">
    <source>
        <dbReference type="SAM" id="MobiDB-lite"/>
    </source>
</evidence>
<sequence>MHSKRPTKPLPNELIELILKKVPKSKLVDTMCVSKSWHATSSENMGCSRRGTSSRPASASRHSPLKLSPTKHDNSMPPPVVLRRRNSLRSHTVAPMAKLIKSLDFGLAPNPIAKVEHSLPSKKPILSTPKTPSLPLSALSLESPIPFGSERRMSTTVPPKHTQSSPSSSNSKLENIREKPSLHIETEIQVFKKEELKSPYGSWSHRFVSPLLPLVAQLIPHLKEISLKGCHVNASDFTILLESLTQLEKLDVSYSTLKTQGLSQISRFCRHKLVHLDISGIFKLGRNKSDTILDISAYCTGLTKIVAFDCPEIFDDILEDCKALSQNRIEFVTGPSTE</sequence>
<dbReference type="InterPro" id="IPR036047">
    <property type="entry name" value="F-box-like_dom_sf"/>
</dbReference>
<dbReference type="Gene3D" id="3.80.10.10">
    <property type="entry name" value="Ribonuclease Inhibitor"/>
    <property type="match status" value="1"/>
</dbReference>
<dbReference type="InterPro" id="IPR032675">
    <property type="entry name" value="LRR_dom_sf"/>
</dbReference>
<dbReference type="Pfam" id="PF00646">
    <property type="entry name" value="F-box"/>
    <property type="match status" value="1"/>
</dbReference>
<evidence type="ECO:0000313" key="4">
    <source>
        <dbReference type="EMBL" id="KAJ3262074.1"/>
    </source>
</evidence>
<feature type="domain" description="F-box" evidence="2">
    <location>
        <begin position="10"/>
        <end position="40"/>
    </location>
</feature>
<proteinExistence type="predicted"/>
<feature type="region of interest" description="Disordered" evidence="1">
    <location>
        <begin position="39"/>
        <end position="79"/>
    </location>
</feature>
<accession>A0AAD5UNG6</accession>
<feature type="region of interest" description="Disordered" evidence="1">
    <location>
        <begin position="147"/>
        <end position="178"/>
    </location>
</feature>
<comment type="caution">
    <text evidence="4">The sequence shown here is derived from an EMBL/GenBank/DDBJ whole genome shotgun (WGS) entry which is preliminary data.</text>
</comment>
<gene>
    <name evidence="3" type="ORF">HK103_003904</name>
    <name evidence="4" type="ORF">HK103_003917</name>
</gene>
<name>A0AAD5UNG6_9FUNG</name>
<dbReference type="EMBL" id="JADGKB010000003">
    <property type="protein sequence ID" value="KAJ3262061.1"/>
    <property type="molecule type" value="Genomic_DNA"/>
</dbReference>
<evidence type="ECO:0000313" key="3">
    <source>
        <dbReference type="EMBL" id="KAJ3262061.1"/>
    </source>
</evidence>
<evidence type="ECO:0000313" key="5">
    <source>
        <dbReference type="Proteomes" id="UP001210925"/>
    </source>
</evidence>
<dbReference type="SUPFAM" id="SSF52047">
    <property type="entry name" value="RNI-like"/>
    <property type="match status" value="1"/>
</dbReference>